<comment type="pathway">
    <text evidence="2 12">Aminoacyl-tRNA biosynthesis; selenocysteinyl-tRNA(Sec) biosynthesis; L-seryl-tRNA(Sec) from L-serine and tRNA(Sec): step 1/1.</text>
</comment>
<dbReference type="Proteomes" id="UP000595101">
    <property type="component" value="Chromosome"/>
</dbReference>
<comment type="similarity">
    <text evidence="3 12">Belongs to the class-II aminoacyl-tRNA synthetase family. Type-1 seryl-tRNA synthetase subfamily.</text>
</comment>
<evidence type="ECO:0000256" key="2">
    <source>
        <dbReference type="ARBA" id="ARBA00005045"/>
    </source>
</evidence>
<dbReference type="GeneID" id="60785335"/>
<dbReference type="InterPro" id="IPR045864">
    <property type="entry name" value="aa-tRNA-synth_II/BPL/LPL"/>
</dbReference>
<dbReference type="GO" id="GO:0016260">
    <property type="term" value="P:selenocysteine biosynthetic process"/>
    <property type="evidence" value="ECO:0007669"/>
    <property type="project" value="UniProtKB-UniRule"/>
</dbReference>
<dbReference type="InterPro" id="IPR010978">
    <property type="entry name" value="tRNA-bd_arm"/>
</dbReference>
<evidence type="ECO:0000256" key="8">
    <source>
        <dbReference type="ARBA" id="ARBA00022917"/>
    </source>
</evidence>
<keyword evidence="5 12" id="KW-0436">Ligase</keyword>
<dbReference type="NCBIfam" id="TIGR00414">
    <property type="entry name" value="serS"/>
    <property type="match status" value="1"/>
</dbReference>
<gene>
    <name evidence="12 13" type="primary">serS</name>
    <name evidence="13" type="ORF">I6G90_06975</name>
</gene>
<dbReference type="GO" id="GO:0006434">
    <property type="term" value="P:seryl-tRNA aminoacylation"/>
    <property type="evidence" value="ECO:0007669"/>
    <property type="project" value="UniProtKB-UniRule"/>
</dbReference>
<comment type="subunit">
    <text evidence="12">Homodimer. The tRNA molecule binds across the dimer.</text>
</comment>
<name>A0A0T6V034_9GAMM</name>
<feature type="binding site" evidence="12">
    <location>
        <begin position="358"/>
        <end position="361"/>
    </location>
    <ligand>
        <name>ATP</name>
        <dbReference type="ChEBI" id="CHEBI:30616"/>
    </ligand>
</feature>
<dbReference type="RefSeq" id="WP_042657885.1">
    <property type="nucleotide sequence ID" value="NZ_CAWOOK010000045.1"/>
</dbReference>
<dbReference type="InterPro" id="IPR006195">
    <property type="entry name" value="aa-tRNA-synth_II"/>
</dbReference>
<feature type="binding site" evidence="12">
    <location>
        <begin position="271"/>
        <end position="273"/>
    </location>
    <ligand>
        <name>ATP</name>
        <dbReference type="ChEBI" id="CHEBI:30616"/>
    </ligand>
</feature>
<comment type="domain">
    <text evidence="12">Consists of two distinct domains, a catalytic core and a N-terminal extension that is involved in tRNA binding.</text>
</comment>
<sequence>MLDPKYLRSDIEEAAARLATRGYVLDVAAVNALEEKRKDLQSRTQELQAERNARSKSIGEAARRGEDVAPLKAEVTKINDELETSKVELDALLAQLKAIADAIPNLPSETTPVGRDENDNVEVRRWGTPRQFSFPVRDHIDLGEAAKGVDFKNGVKLSGARFVVMKGQIARLHRALAQFMLDLHTLQHGYTECYVPYLVNPDSLYGTGQLPKFSQDLFNTGIEGEGEDEGKMRKFSLIPTSEVPLTNMARDEIFDEQELPIKMTAHSPCFRSEAGSYGRDTRGLIRMHQFDKVEMVQLVHPEQSWEALEEMVGHAEKVLQLLELPYRVMALSTGDMGFCAAKTYDLEVWLPAQNTYREISSVSNCTDFQARRMQARVRIDGKPQLLHTLNGSGLAVGRTLVAVMENYQQEDGRIAIPAALQSYMGGLTHIG</sequence>
<dbReference type="AlphaFoldDB" id="A0A0T6V034"/>
<comment type="caution">
    <text evidence="12">Lacks conserved residue(s) required for the propagation of feature annotation.</text>
</comment>
<dbReference type="PANTHER" id="PTHR43697">
    <property type="entry name" value="SERYL-TRNA SYNTHETASE"/>
    <property type="match status" value="1"/>
</dbReference>
<feature type="binding site" evidence="12">
    <location>
        <position position="392"/>
    </location>
    <ligand>
        <name>L-serine</name>
        <dbReference type="ChEBI" id="CHEBI:33384"/>
    </ligand>
</feature>
<evidence type="ECO:0000256" key="11">
    <source>
        <dbReference type="ARBA" id="ARBA00048823"/>
    </source>
</evidence>
<evidence type="ECO:0000256" key="6">
    <source>
        <dbReference type="ARBA" id="ARBA00022741"/>
    </source>
</evidence>
<evidence type="ECO:0000256" key="10">
    <source>
        <dbReference type="ARBA" id="ARBA00047929"/>
    </source>
</evidence>
<evidence type="ECO:0000256" key="7">
    <source>
        <dbReference type="ARBA" id="ARBA00022840"/>
    </source>
</evidence>
<dbReference type="Pfam" id="PF02403">
    <property type="entry name" value="Seryl_tRNA_N"/>
    <property type="match status" value="1"/>
</dbReference>
<dbReference type="PANTHER" id="PTHR43697:SF1">
    <property type="entry name" value="SERINE--TRNA LIGASE"/>
    <property type="match status" value="1"/>
</dbReference>
<dbReference type="EMBL" id="CP065745">
    <property type="protein sequence ID" value="QPR56143.1"/>
    <property type="molecule type" value="Genomic_DNA"/>
</dbReference>
<evidence type="ECO:0000256" key="4">
    <source>
        <dbReference type="ARBA" id="ARBA00022490"/>
    </source>
</evidence>
<dbReference type="InterPro" id="IPR002314">
    <property type="entry name" value="aa-tRNA-synt_IIb"/>
</dbReference>
<feature type="binding site" evidence="12">
    <location>
        <begin position="240"/>
        <end position="242"/>
    </location>
    <ligand>
        <name>L-serine</name>
        <dbReference type="ChEBI" id="CHEBI:33384"/>
    </ligand>
</feature>
<organism evidence="13 14">
    <name type="scientific">Aeromonas allosaccharophila</name>
    <dbReference type="NCBI Taxonomy" id="656"/>
    <lineage>
        <taxon>Bacteria</taxon>
        <taxon>Pseudomonadati</taxon>
        <taxon>Pseudomonadota</taxon>
        <taxon>Gammaproteobacteria</taxon>
        <taxon>Aeromonadales</taxon>
        <taxon>Aeromonadaceae</taxon>
        <taxon>Aeromonas</taxon>
    </lineage>
</organism>
<protein>
    <recommendedName>
        <fullName evidence="12">Serine--tRNA ligase</fullName>
        <ecNumber evidence="12">6.1.1.11</ecNumber>
    </recommendedName>
    <alternativeName>
        <fullName evidence="12">Seryl-tRNA synthetase</fullName>
        <shortName evidence="12">SerRS</shortName>
    </alternativeName>
    <alternativeName>
        <fullName evidence="12">Seryl-tRNA(Ser/Sec) synthetase</fullName>
    </alternativeName>
</protein>
<keyword evidence="6 12" id="KW-0547">Nucleotide-binding</keyword>
<keyword evidence="7 12" id="KW-0067">ATP-binding</keyword>
<comment type="catalytic activity">
    <reaction evidence="11 12">
        <text>tRNA(Ser) + L-serine + ATP = L-seryl-tRNA(Ser) + AMP + diphosphate + H(+)</text>
        <dbReference type="Rhea" id="RHEA:12292"/>
        <dbReference type="Rhea" id="RHEA-COMP:9669"/>
        <dbReference type="Rhea" id="RHEA-COMP:9703"/>
        <dbReference type="ChEBI" id="CHEBI:15378"/>
        <dbReference type="ChEBI" id="CHEBI:30616"/>
        <dbReference type="ChEBI" id="CHEBI:33019"/>
        <dbReference type="ChEBI" id="CHEBI:33384"/>
        <dbReference type="ChEBI" id="CHEBI:78442"/>
        <dbReference type="ChEBI" id="CHEBI:78533"/>
        <dbReference type="ChEBI" id="CHEBI:456215"/>
        <dbReference type="EC" id="6.1.1.11"/>
    </reaction>
</comment>
<keyword evidence="4 12" id="KW-0963">Cytoplasm</keyword>
<dbReference type="PROSITE" id="PS50862">
    <property type="entry name" value="AA_TRNA_LIGASE_II"/>
    <property type="match status" value="1"/>
</dbReference>
<dbReference type="CDD" id="cd00770">
    <property type="entry name" value="SerRS_core"/>
    <property type="match status" value="1"/>
</dbReference>
<dbReference type="InterPro" id="IPR002317">
    <property type="entry name" value="Ser-tRNA-ligase_type_1"/>
</dbReference>
<dbReference type="GO" id="GO:0005524">
    <property type="term" value="F:ATP binding"/>
    <property type="evidence" value="ECO:0007669"/>
    <property type="project" value="UniProtKB-UniRule"/>
</dbReference>
<dbReference type="PIRSF" id="PIRSF001529">
    <property type="entry name" value="Ser-tRNA-synth_IIa"/>
    <property type="match status" value="1"/>
</dbReference>
<dbReference type="EC" id="6.1.1.11" evidence="12"/>
<dbReference type="SUPFAM" id="SSF46589">
    <property type="entry name" value="tRNA-binding arm"/>
    <property type="match status" value="1"/>
</dbReference>
<comment type="subcellular location">
    <subcellularLocation>
        <location evidence="1 12">Cytoplasm</location>
    </subcellularLocation>
</comment>
<dbReference type="KEGG" id="aall:I6G90_06975"/>
<comment type="catalytic activity">
    <reaction evidence="10 12">
        <text>tRNA(Sec) + L-serine + ATP = L-seryl-tRNA(Sec) + AMP + diphosphate + H(+)</text>
        <dbReference type="Rhea" id="RHEA:42580"/>
        <dbReference type="Rhea" id="RHEA-COMP:9742"/>
        <dbReference type="Rhea" id="RHEA-COMP:10128"/>
        <dbReference type="ChEBI" id="CHEBI:15378"/>
        <dbReference type="ChEBI" id="CHEBI:30616"/>
        <dbReference type="ChEBI" id="CHEBI:33019"/>
        <dbReference type="ChEBI" id="CHEBI:33384"/>
        <dbReference type="ChEBI" id="CHEBI:78442"/>
        <dbReference type="ChEBI" id="CHEBI:78533"/>
        <dbReference type="ChEBI" id="CHEBI:456215"/>
        <dbReference type="EC" id="6.1.1.11"/>
    </reaction>
</comment>
<evidence type="ECO:0000256" key="3">
    <source>
        <dbReference type="ARBA" id="ARBA00010728"/>
    </source>
</evidence>
<evidence type="ECO:0000313" key="14">
    <source>
        <dbReference type="Proteomes" id="UP000595101"/>
    </source>
</evidence>
<dbReference type="PRINTS" id="PR00981">
    <property type="entry name" value="TRNASYNTHSER"/>
</dbReference>
<evidence type="ECO:0000256" key="9">
    <source>
        <dbReference type="ARBA" id="ARBA00023146"/>
    </source>
</evidence>
<accession>A0A0T6V034</accession>
<dbReference type="HAMAP" id="MF_00176">
    <property type="entry name" value="Ser_tRNA_synth_type1"/>
    <property type="match status" value="1"/>
</dbReference>
<dbReference type="GO" id="GO:0004828">
    <property type="term" value="F:serine-tRNA ligase activity"/>
    <property type="evidence" value="ECO:0007669"/>
    <property type="project" value="UniProtKB-UniRule"/>
</dbReference>
<proteinExistence type="inferred from homology"/>
<feature type="binding site" evidence="12">
    <location>
        <position position="294"/>
    </location>
    <ligand>
        <name>L-serine</name>
        <dbReference type="ChEBI" id="CHEBI:33384"/>
    </ligand>
</feature>
<dbReference type="UniPathway" id="UPA00906">
    <property type="reaction ID" value="UER00895"/>
</dbReference>
<dbReference type="SUPFAM" id="SSF55681">
    <property type="entry name" value="Class II aaRS and biotin synthetases"/>
    <property type="match status" value="1"/>
</dbReference>
<evidence type="ECO:0000313" key="13">
    <source>
        <dbReference type="EMBL" id="QPR56143.1"/>
    </source>
</evidence>
<comment type="function">
    <text evidence="12">Catalyzes the attachment of serine to tRNA(Ser). Is also able to aminoacylate tRNA(Sec) with serine, to form the misacylated tRNA L-seryl-tRNA(Sec), which will be further converted into selenocysteinyl-tRNA(Sec).</text>
</comment>
<dbReference type="Gene3D" id="3.30.930.10">
    <property type="entry name" value="Bira Bifunctional Protein, Domain 2"/>
    <property type="match status" value="1"/>
</dbReference>
<dbReference type="GO" id="GO:0005737">
    <property type="term" value="C:cytoplasm"/>
    <property type="evidence" value="ECO:0007669"/>
    <property type="project" value="UniProtKB-SubCell"/>
</dbReference>
<evidence type="ECO:0000256" key="12">
    <source>
        <dbReference type="HAMAP-Rule" id="MF_00176"/>
    </source>
</evidence>
<evidence type="ECO:0000256" key="5">
    <source>
        <dbReference type="ARBA" id="ARBA00022598"/>
    </source>
</evidence>
<dbReference type="InterPro" id="IPR042103">
    <property type="entry name" value="SerRS_1_N_sf"/>
</dbReference>
<dbReference type="Gene3D" id="1.10.287.40">
    <property type="entry name" value="Serine-tRNA synthetase, tRNA binding domain"/>
    <property type="match status" value="1"/>
</dbReference>
<dbReference type="Pfam" id="PF00587">
    <property type="entry name" value="tRNA-synt_2b"/>
    <property type="match status" value="1"/>
</dbReference>
<dbReference type="InterPro" id="IPR015866">
    <property type="entry name" value="Ser-tRNA-synth_1_N"/>
</dbReference>
<dbReference type="InterPro" id="IPR033729">
    <property type="entry name" value="SerRS_core"/>
</dbReference>
<keyword evidence="8 12" id="KW-0648">Protein biosynthesis</keyword>
<keyword evidence="9 12" id="KW-0030">Aminoacyl-tRNA synthetase</keyword>
<reference evidence="13 14" key="1">
    <citation type="submission" date="2020-12" db="EMBL/GenBank/DDBJ databases">
        <title>FDA dAtabase for Regulatory Grade micrObial Sequences (FDA-ARGOS): Supporting development and validation of Infectious Disease Dx tests.</title>
        <authorList>
            <person name="Sproer C."/>
            <person name="Gronow S."/>
            <person name="Severitt S."/>
            <person name="Schroder I."/>
            <person name="Tallon L."/>
            <person name="Sadzewicz L."/>
            <person name="Zhao X."/>
            <person name="Boylan J."/>
            <person name="Ott S."/>
            <person name="Bowen H."/>
            <person name="Vavikolanu K."/>
            <person name="Mehta A."/>
            <person name="Aluvathingal J."/>
            <person name="Nadendla S."/>
            <person name="Lowell S."/>
            <person name="Myers T."/>
            <person name="Yan Y."/>
            <person name="Sichtig H."/>
        </authorList>
    </citation>
    <scope>NUCLEOTIDE SEQUENCE [LARGE SCALE GENOMIC DNA]</scope>
    <source>
        <strain evidence="13 14">FDAARGOS_933</strain>
    </source>
</reference>
<evidence type="ECO:0000256" key="1">
    <source>
        <dbReference type="ARBA" id="ARBA00004496"/>
    </source>
</evidence>